<dbReference type="RefSeq" id="XP_070891440.1">
    <property type="nucleotide sequence ID" value="XM_071035535.1"/>
</dbReference>
<protein>
    <submittedName>
        <fullName evidence="1">Uncharacterized protein</fullName>
    </submittedName>
</protein>
<sequence length="154" mass="17138">MDSFDFCKSSSSVQIASSPPALGRRIVVTEDEEDEFLASALLLKLSSPVMIFRSWPEKDRSQVWFAWFQGGGWPITRLPPTPHTSSACIEAQVWPGRGIVELDDSLRATCWSNDKTGEKTAQTRQVEHSPRSSSCQSACLLSSEPMRATDWTTK</sequence>
<gene>
    <name evidence="1" type="ORF">BJX67DRAFT_8485</name>
</gene>
<evidence type="ECO:0000313" key="1">
    <source>
        <dbReference type="EMBL" id="KAL2872461.1"/>
    </source>
</evidence>
<keyword evidence="2" id="KW-1185">Reference proteome</keyword>
<accession>A0ABR4M780</accession>
<name>A0ABR4M780_9EURO</name>
<reference evidence="1 2" key="1">
    <citation type="submission" date="2024-07" db="EMBL/GenBank/DDBJ databases">
        <title>Section-level genome sequencing and comparative genomics of Aspergillus sections Usti and Cavernicolus.</title>
        <authorList>
            <consortium name="Lawrence Berkeley National Laboratory"/>
            <person name="Nybo J.L."/>
            <person name="Vesth T.C."/>
            <person name="Theobald S."/>
            <person name="Frisvad J.C."/>
            <person name="Larsen T.O."/>
            <person name="Kjaerboelling I."/>
            <person name="Rothschild-Mancinelli K."/>
            <person name="Lyhne E.K."/>
            <person name="Kogle M.E."/>
            <person name="Barry K."/>
            <person name="Clum A."/>
            <person name="Na H."/>
            <person name="Ledsgaard L."/>
            <person name="Lin J."/>
            <person name="Lipzen A."/>
            <person name="Kuo A."/>
            <person name="Riley R."/>
            <person name="Mondo S."/>
            <person name="Labutti K."/>
            <person name="Haridas S."/>
            <person name="Pangalinan J."/>
            <person name="Salamov A.A."/>
            <person name="Simmons B.A."/>
            <person name="Magnuson J.K."/>
            <person name="Chen J."/>
            <person name="Drula E."/>
            <person name="Henrissat B."/>
            <person name="Wiebenga A."/>
            <person name="Lubbers R.J."/>
            <person name="Gomes A.C."/>
            <person name="Macurrencykelacurrency M.R."/>
            <person name="Stajich J."/>
            <person name="Grigoriev I.V."/>
            <person name="Mortensen U.H."/>
            <person name="De Vries R.P."/>
            <person name="Baker S.E."/>
            <person name="Andersen M.R."/>
        </authorList>
    </citation>
    <scope>NUCLEOTIDE SEQUENCE [LARGE SCALE GENOMIC DNA]</scope>
    <source>
        <strain evidence="1 2">CBS 449.75</strain>
    </source>
</reference>
<dbReference type="GeneID" id="98150607"/>
<dbReference type="EMBL" id="JBFXLQ010000001">
    <property type="protein sequence ID" value="KAL2872461.1"/>
    <property type="molecule type" value="Genomic_DNA"/>
</dbReference>
<comment type="caution">
    <text evidence="1">The sequence shown here is derived from an EMBL/GenBank/DDBJ whole genome shotgun (WGS) entry which is preliminary data.</text>
</comment>
<dbReference type="Proteomes" id="UP001610432">
    <property type="component" value="Unassembled WGS sequence"/>
</dbReference>
<evidence type="ECO:0000313" key="2">
    <source>
        <dbReference type="Proteomes" id="UP001610432"/>
    </source>
</evidence>
<proteinExistence type="predicted"/>
<organism evidence="1 2">
    <name type="scientific">Aspergillus lucknowensis</name>
    <dbReference type="NCBI Taxonomy" id="176173"/>
    <lineage>
        <taxon>Eukaryota</taxon>
        <taxon>Fungi</taxon>
        <taxon>Dikarya</taxon>
        <taxon>Ascomycota</taxon>
        <taxon>Pezizomycotina</taxon>
        <taxon>Eurotiomycetes</taxon>
        <taxon>Eurotiomycetidae</taxon>
        <taxon>Eurotiales</taxon>
        <taxon>Aspergillaceae</taxon>
        <taxon>Aspergillus</taxon>
        <taxon>Aspergillus subgen. Nidulantes</taxon>
    </lineage>
</organism>